<dbReference type="InterPro" id="IPR050266">
    <property type="entry name" value="AB_hydrolase_sf"/>
</dbReference>
<dbReference type="InterPro" id="IPR029058">
    <property type="entry name" value="AB_hydrolase_fold"/>
</dbReference>
<dbReference type="PANTHER" id="PTHR43798">
    <property type="entry name" value="MONOACYLGLYCEROL LIPASE"/>
    <property type="match status" value="1"/>
</dbReference>
<evidence type="ECO:0000313" key="2">
    <source>
        <dbReference type="EMBL" id="KAG5170079.1"/>
    </source>
</evidence>
<dbReference type="InterPro" id="IPR000073">
    <property type="entry name" value="AB_hydrolase_1"/>
</dbReference>
<dbReference type="GO" id="GO:0046464">
    <property type="term" value="P:acylglycerol catabolic process"/>
    <property type="evidence" value="ECO:0007669"/>
    <property type="project" value="TreeGrafter"/>
</dbReference>
<dbReference type="PRINTS" id="PR00412">
    <property type="entry name" value="EPOXHYDRLASE"/>
</dbReference>
<dbReference type="Gene3D" id="3.40.50.1820">
    <property type="entry name" value="alpha/beta hydrolase"/>
    <property type="match status" value="1"/>
</dbReference>
<protein>
    <recommendedName>
        <fullName evidence="1">AB hydrolase-1 domain-containing protein</fullName>
    </recommendedName>
</protein>
<dbReference type="OrthoDB" id="408373at2759"/>
<feature type="domain" description="AB hydrolase-1" evidence="1">
    <location>
        <begin position="29"/>
        <end position="311"/>
    </location>
</feature>
<dbReference type="InterPro" id="IPR000639">
    <property type="entry name" value="Epox_hydrolase-like"/>
</dbReference>
<organism evidence="2">
    <name type="scientific">Psilocybe cubensis</name>
    <name type="common">Psychedelic mushroom</name>
    <name type="synonym">Stropharia cubensis</name>
    <dbReference type="NCBI Taxonomy" id="181762"/>
    <lineage>
        <taxon>Eukaryota</taxon>
        <taxon>Fungi</taxon>
        <taxon>Dikarya</taxon>
        <taxon>Basidiomycota</taxon>
        <taxon>Agaricomycotina</taxon>
        <taxon>Agaricomycetes</taxon>
        <taxon>Agaricomycetidae</taxon>
        <taxon>Agaricales</taxon>
        <taxon>Agaricineae</taxon>
        <taxon>Strophariaceae</taxon>
        <taxon>Psilocybe</taxon>
    </lineage>
</organism>
<dbReference type="AlphaFoldDB" id="A0A8H7Y2J9"/>
<sequence>MHPALYKDVTVPRGFKYHYYYSPAVDGKPTLLFLHGFPATSYDWRRQVAHFQPKGYGIIAPDILGSGETSAPVDVNAFRMNEVAGDIIQILNTVKVDKVIGFGHDWGSVLLTRLAILYSERFISFVWMALGFVPPYTEPFDLEAAMKFAKALVGYEALAYWEFLISEKAPELIEKNIESFNQLLYPKESPGYWLDWIVNRGKTEEWIISNKQPGRPLWLADAEFEKINQDTVNSGIRSSLNWYKGQMANIDLEDNKKIFVENYKLKSPSFLAAATRDPVSIPDMSIGNLERFGNSVRTVKFDAGHWVHVEKFEEVNKAVEAWLETL</sequence>
<evidence type="ECO:0000259" key="1">
    <source>
        <dbReference type="Pfam" id="PF00561"/>
    </source>
</evidence>
<dbReference type="EMBL" id="JAFIQS010000004">
    <property type="protein sequence ID" value="KAG5170079.1"/>
    <property type="molecule type" value="Genomic_DNA"/>
</dbReference>
<name>A0A8H7Y2J9_PSICU</name>
<proteinExistence type="predicted"/>
<reference evidence="2" key="1">
    <citation type="submission" date="2021-02" db="EMBL/GenBank/DDBJ databases">
        <title>Psilocybe cubensis genome.</title>
        <authorList>
            <person name="Mckernan K.J."/>
            <person name="Crawford S."/>
            <person name="Trippe A."/>
            <person name="Kane L.T."/>
            <person name="Mclaughlin S."/>
        </authorList>
    </citation>
    <scope>NUCLEOTIDE SEQUENCE [LARGE SCALE GENOMIC DNA]</scope>
    <source>
        <strain evidence="2">MGC-MH-2018</strain>
    </source>
</reference>
<gene>
    <name evidence="2" type="ORF">JR316_004463</name>
</gene>
<dbReference type="GO" id="GO:0016020">
    <property type="term" value="C:membrane"/>
    <property type="evidence" value="ECO:0007669"/>
    <property type="project" value="TreeGrafter"/>
</dbReference>
<dbReference type="SUPFAM" id="SSF53474">
    <property type="entry name" value="alpha/beta-Hydrolases"/>
    <property type="match status" value="1"/>
</dbReference>
<dbReference type="Pfam" id="PF00561">
    <property type="entry name" value="Abhydrolase_1"/>
    <property type="match status" value="1"/>
</dbReference>
<accession>A0A8H7Y2J9</accession>
<dbReference type="PANTHER" id="PTHR43798:SF33">
    <property type="entry name" value="HYDROLASE, PUTATIVE (AFU_ORTHOLOGUE AFUA_2G14860)-RELATED"/>
    <property type="match status" value="1"/>
</dbReference>
<dbReference type="GO" id="GO:0047372">
    <property type="term" value="F:monoacylglycerol lipase activity"/>
    <property type="evidence" value="ECO:0007669"/>
    <property type="project" value="TreeGrafter"/>
</dbReference>
<comment type="caution">
    <text evidence="2">The sequence shown here is derived from an EMBL/GenBank/DDBJ whole genome shotgun (WGS) entry which is preliminary data.</text>
</comment>